<keyword evidence="6 8" id="KW-1133">Transmembrane helix</keyword>
<comment type="similarity">
    <text evidence="2">Belongs to the MreD family.</text>
</comment>
<feature type="transmembrane region" description="Helical" evidence="8">
    <location>
        <begin position="142"/>
        <end position="160"/>
    </location>
</feature>
<dbReference type="GO" id="GO:0008360">
    <property type="term" value="P:regulation of cell shape"/>
    <property type="evidence" value="ECO:0007669"/>
    <property type="project" value="UniProtKB-KW"/>
</dbReference>
<keyword evidence="7 8" id="KW-0472">Membrane</keyword>
<keyword evidence="5" id="KW-0133">Cell shape</keyword>
<evidence type="ECO:0000256" key="3">
    <source>
        <dbReference type="ARBA" id="ARBA00022475"/>
    </source>
</evidence>
<comment type="subcellular location">
    <subcellularLocation>
        <location evidence="1">Cell membrane</location>
        <topology evidence="1">Multi-pass membrane protein</topology>
    </subcellularLocation>
</comment>
<feature type="transmembrane region" description="Helical" evidence="8">
    <location>
        <begin position="74"/>
        <end position="93"/>
    </location>
</feature>
<evidence type="ECO:0000256" key="1">
    <source>
        <dbReference type="ARBA" id="ARBA00004651"/>
    </source>
</evidence>
<keyword evidence="4 8" id="KW-0812">Transmembrane</keyword>
<reference evidence="9 10" key="1">
    <citation type="submission" date="2015-06" db="EMBL/GenBank/DDBJ databases">
        <title>Prevotella sp. 109, sp. nov., a novel member of the family Prevotellaceae isolated from human faeces.</title>
        <authorList>
            <person name="Shkoporov A.N."/>
            <person name="Chaplin A.V."/>
            <person name="Kafarskaia L.I."/>
            <person name="Efimov B.A."/>
        </authorList>
    </citation>
    <scope>NUCLEOTIDE SEQUENCE [LARGE SCALE GENOMIC DNA]</scope>
    <source>
        <strain evidence="9 10">109</strain>
    </source>
</reference>
<dbReference type="RefSeq" id="WP_021855233.1">
    <property type="nucleotide sequence ID" value="NZ_DAWBWQ010000172.1"/>
</dbReference>
<name>A0A8E1UST5_9BACT</name>
<dbReference type="NCBIfam" id="TIGR03426">
    <property type="entry name" value="shape_MreD"/>
    <property type="match status" value="1"/>
</dbReference>
<dbReference type="OrthoDB" id="1132160at2"/>
<dbReference type="GO" id="GO:0005886">
    <property type="term" value="C:plasma membrane"/>
    <property type="evidence" value="ECO:0007669"/>
    <property type="project" value="UniProtKB-SubCell"/>
</dbReference>
<evidence type="ECO:0000256" key="6">
    <source>
        <dbReference type="ARBA" id="ARBA00022989"/>
    </source>
</evidence>
<proteinExistence type="inferred from homology"/>
<protein>
    <submittedName>
        <fullName evidence="9">Rod shape-determining protein MreD</fullName>
    </submittedName>
</protein>
<dbReference type="AlphaFoldDB" id="A0A8E1UST5"/>
<evidence type="ECO:0000313" key="9">
    <source>
        <dbReference type="EMBL" id="KOO69592.1"/>
    </source>
</evidence>
<evidence type="ECO:0000313" key="10">
    <source>
        <dbReference type="Proteomes" id="UP000036951"/>
    </source>
</evidence>
<dbReference type="Proteomes" id="UP000036951">
    <property type="component" value="Unassembled WGS sequence"/>
</dbReference>
<feature type="transmembrane region" description="Helical" evidence="8">
    <location>
        <begin position="113"/>
        <end position="136"/>
    </location>
</feature>
<evidence type="ECO:0000256" key="2">
    <source>
        <dbReference type="ARBA" id="ARBA00007776"/>
    </source>
</evidence>
<gene>
    <name evidence="9" type="ORF">ACU52_00055</name>
</gene>
<organism evidence="9 10">
    <name type="scientific">Xylanibacter rarus</name>
    <dbReference type="NCBI Taxonomy" id="1676614"/>
    <lineage>
        <taxon>Bacteria</taxon>
        <taxon>Pseudomonadati</taxon>
        <taxon>Bacteroidota</taxon>
        <taxon>Bacteroidia</taxon>
        <taxon>Bacteroidales</taxon>
        <taxon>Prevotellaceae</taxon>
        <taxon>Xylanibacter</taxon>
    </lineage>
</organism>
<sequence length="166" mass="19235">MNIEIIKQFLTFIILCLAQALVLNHINLFGCATPLLYVYFILLFRHDYPRWGTLLWSFFTGLCIDIFSNTPGVAATSTTLLGLMQPYVLNLFIQRDSPEDLKPTIRSLGMAKFIYYTIICVFAYNIIFFTIESFNFFNWLQWLKNIGGSTVLTVILIIVIENVRKR</sequence>
<evidence type="ECO:0000256" key="7">
    <source>
        <dbReference type="ARBA" id="ARBA00023136"/>
    </source>
</evidence>
<keyword evidence="3" id="KW-1003">Cell membrane</keyword>
<comment type="caution">
    <text evidence="9">The sequence shown here is derived from an EMBL/GenBank/DDBJ whole genome shotgun (WGS) entry which is preliminary data.</text>
</comment>
<evidence type="ECO:0000256" key="4">
    <source>
        <dbReference type="ARBA" id="ARBA00022692"/>
    </source>
</evidence>
<dbReference type="InterPro" id="IPR007227">
    <property type="entry name" value="Cell_shape_determining_MreD"/>
</dbReference>
<dbReference type="EMBL" id="LFQU01000001">
    <property type="protein sequence ID" value="KOO69592.1"/>
    <property type="molecule type" value="Genomic_DNA"/>
</dbReference>
<accession>A0A8E1UST5</accession>
<keyword evidence="10" id="KW-1185">Reference proteome</keyword>
<feature type="transmembrane region" description="Helical" evidence="8">
    <location>
        <begin position="12"/>
        <end position="39"/>
    </location>
</feature>
<evidence type="ECO:0000256" key="5">
    <source>
        <dbReference type="ARBA" id="ARBA00022960"/>
    </source>
</evidence>
<evidence type="ECO:0000256" key="8">
    <source>
        <dbReference type="SAM" id="Phobius"/>
    </source>
</evidence>